<dbReference type="EMBL" id="MWML01000968">
    <property type="protein sequence ID" value="TCG00930.1"/>
    <property type="molecule type" value="Genomic_DNA"/>
</dbReference>
<keyword evidence="1" id="KW-0548">Nucleotidyltransferase</keyword>
<sequence length="95" mass="10382">MAQELEKSLPDNFLVAQVSRTLKLQQPATALQLVATLLAPENLHAFRASWSTIMRGITGLRAALGFESIYEHVDTMLDAIPGHSSHLLQAETSVL</sequence>
<dbReference type="Proteomes" id="UP000294200">
    <property type="component" value="Unassembled WGS sequence"/>
</dbReference>
<organism evidence="1 2">
    <name type="scientific">Paraburkholderia steynii</name>
    <dbReference type="NCBI Taxonomy" id="1245441"/>
    <lineage>
        <taxon>Bacteria</taxon>
        <taxon>Pseudomonadati</taxon>
        <taxon>Pseudomonadota</taxon>
        <taxon>Betaproteobacteria</taxon>
        <taxon>Burkholderiales</taxon>
        <taxon>Burkholderiaceae</taxon>
        <taxon>Paraburkholderia</taxon>
    </lineage>
</organism>
<feature type="non-terminal residue" evidence="1">
    <location>
        <position position="95"/>
    </location>
</feature>
<dbReference type="AlphaFoldDB" id="A0A4R0X179"/>
<protein>
    <submittedName>
        <fullName evidence="1">Reverse transcriptase</fullName>
    </submittedName>
</protein>
<keyword evidence="1" id="KW-0808">Transferase</keyword>
<comment type="caution">
    <text evidence="1">The sequence shown here is derived from an EMBL/GenBank/DDBJ whole genome shotgun (WGS) entry which is preliminary data.</text>
</comment>
<name>A0A4R0X179_9BURK</name>
<accession>A0A4R0X179</accession>
<dbReference type="GO" id="GO:0003964">
    <property type="term" value="F:RNA-directed DNA polymerase activity"/>
    <property type="evidence" value="ECO:0007669"/>
    <property type="project" value="UniProtKB-KW"/>
</dbReference>
<evidence type="ECO:0000313" key="1">
    <source>
        <dbReference type="EMBL" id="TCG00930.1"/>
    </source>
</evidence>
<evidence type="ECO:0000313" key="2">
    <source>
        <dbReference type="Proteomes" id="UP000294200"/>
    </source>
</evidence>
<reference evidence="1 2" key="1">
    <citation type="submission" date="2017-02" db="EMBL/GenBank/DDBJ databases">
        <title>Paraburkholderia sophoroidis sp. nov. and Paraburkholderia steynii sp. nov. rhizobial symbionts of the fynbos legume Hypocalyptus sophoroides.</title>
        <authorList>
            <person name="Steenkamp E.T."/>
            <person name="Beukes C.W."/>
            <person name="Van Zyl E."/>
            <person name="Avontuur J."/>
            <person name="Chan W.Y."/>
            <person name="Hassen A."/>
            <person name="Palmer M."/>
            <person name="Mthombeni L."/>
            <person name="Phalane F."/>
            <person name="Sereme K."/>
            <person name="Venter S.N."/>
        </authorList>
    </citation>
    <scope>NUCLEOTIDE SEQUENCE [LARGE SCALE GENOMIC DNA]</scope>
    <source>
        <strain evidence="1 2">HC1.1ba</strain>
    </source>
</reference>
<gene>
    <name evidence="1" type="ORF">BZM27_54555</name>
</gene>
<proteinExistence type="predicted"/>
<keyword evidence="2" id="KW-1185">Reference proteome</keyword>
<keyword evidence="1" id="KW-0695">RNA-directed DNA polymerase</keyword>